<evidence type="ECO:0000259" key="1">
    <source>
        <dbReference type="Pfam" id="PF12697"/>
    </source>
</evidence>
<dbReference type="Pfam" id="PF12697">
    <property type="entry name" value="Abhydrolase_6"/>
    <property type="match status" value="1"/>
</dbReference>
<dbReference type="Proteomes" id="UP000239494">
    <property type="component" value="Unassembled WGS sequence"/>
</dbReference>
<dbReference type="AlphaFoldDB" id="A0A2T0S8H2"/>
<dbReference type="InterPro" id="IPR050266">
    <property type="entry name" value="AB_hydrolase_sf"/>
</dbReference>
<dbReference type="InterPro" id="IPR000073">
    <property type="entry name" value="AB_hydrolase_1"/>
</dbReference>
<dbReference type="InterPro" id="IPR029058">
    <property type="entry name" value="AB_hydrolase_fold"/>
</dbReference>
<dbReference type="SUPFAM" id="SSF53474">
    <property type="entry name" value="alpha/beta-Hydrolases"/>
    <property type="match status" value="1"/>
</dbReference>
<reference evidence="2 3" key="1">
    <citation type="submission" date="2018-03" db="EMBL/GenBank/DDBJ databases">
        <title>Genomic Encyclopedia of Archaeal and Bacterial Type Strains, Phase II (KMG-II): from individual species to whole genera.</title>
        <authorList>
            <person name="Goeker M."/>
        </authorList>
    </citation>
    <scope>NUCLEOTIDE SEQUENCE [LARGE SCALE GENOMIC DNA]</scope>
    <source>
        <strain evidence="2 3">DSM 44720</strain>
    </source>
</reference>
<dbReference type="PANTHER" id="PTHR43798:SF33">
    <property type="entry name" value="HYDROLASE, PUTATIVE (AFU_ORTHOLOGUE AFUA_2G14860)-RELATED"/>
    <property type="match status" value="1"/>
</dbReference>
<dbReference type="RefSeq" id="WP_170156305.1">
    <property type="nucleotide sequence ID" value="NZ_PVTF01000025.1"/>
</dbReference>
<keyword evidence="3" id="KW-1185">Reference proteome</keyword>
<dbReference type="Gene3D" id="3.40.50.1820">
    <property type="entry name" value="alpha/beta hydrolase"/>
    <property type="match status" value="1"/>
</dbReference>
<proteinExistence type="predicted"/>
<sequence>MNFLHNQAIPVEHGGAVVDVVADIRPAGPDVVVLLHGLSCTKDSFAAVVDAPALAHLTTCAIDLPGHGRTAPLPSGAHTLENYADLVGRVVARLAPTRLHLVGHSMGGAVGLIAAQGMRDLVTFTGVEGNLVGDDAGLVSRQIADLELDDFADNEFGRFIDSLRAAPEADLRAWGEWTATCAPAAVHESARSLVEWSDSGKLLGWYRAMTGTSFLYGAQGDRLGHLLPLLDESSTFAIPDAGHFPMVDNPHALYSALAAVIGG</sequence>
<dbReference type="GO" id="GO:0016020">
    <property type="term" value="C:membrane"/>
    <property type="evidence" value="ECO:0007669"/>
    <property type="project" value="TreeGrafter"/>
</dbReference>
<accession>A0A2T0S8H2</accession>
<evidence type="ECO:0000313" key="3">
    <source>
        <dbReference type="Proteomes" id="UP000239494"/>
    </source>
</evidence>
<gene>
    <name evidence="2" type="ORF">CLV43_12567</name>
</gene>
<name>A0A2T0S8H2_9PSEU</name>
<feature type="domain" description="AB hydrolase-1" evidence="1">
    <location>
        <begin position="32"/>
        <end position="254"/>
    </location>
</feature>
<comment type="caution">
    <text evidence="2">The sequence shown here is derived from an EMBL/GenBank/DDBJ whole genome shotgun (WGS) entry which is preliminary data.</text>
</comment>
<dbReference type="EMBL" id="PVTF01000025">
    <property type="protein sequence ID" value="PRY29718.1"/>
    <property type="molecule type" value="Genomic_DNA"/>
</dbReference>
<dbReference type="PANTHER" id="PTHR43798">
    <property type="entry name" value="MONOACYLGLYCEROL LIPASE"/>
    <property type="match status" value="1"/>
</dbReference>
<dbReference type="GO" id="GO:0003824">
    <property type="term" value="F:catalytic activity"/>
    <property type="evidence" value="ECO:0007669"/>
    <property type="project" value="UniProtKB-ARBA"/>
</dbReference>
<organism evidence="2 3">
    <name type="scientific">Umezawaea tangerina</name>
    <dbReference type="NCBI Taxonomy" id="84725"/>
    <lineage>
        <taxon>Bacteria</taxon>
        <taxon>Bacillati</taxon>
        <taxon>Actinomycetota</taxon>
        <taxon>Actinomycetes</taxon>
        <taxon>Pseudonocardiales</taxon>
        <taxon>Pseudonocardiaceae</taxon>
        <taxon>Umezawaea</taxon>
    </lineage>
</organism>
<protein>
    <submittedName>
        <fullName evidence="2">Pimeloyl-ACP methyl ester carboxylesterase</fullName>
    </submittedName>
</protein>
<evidence type="ECO:0000313" key="2">
    <source>
        <dbReference type="EMBL" id="PRY29718.1"/>
    </source>
</evidence>